<evidence type="ECO:0000256" key="1">
    <source>
        <dbReference type="ARBA" id="ARBA00008601"/>
    </source>
</evidence>
<proteinExistence type="inferred from homology"/>
<dbReference type="GO" id="GO:0004725">
    <property type="term" value="F:protein tyrosine phosphatase activity"/>
    <property type="evidence" value="ECO:0007669"/>
    <property type="project" value="UniProtKB-EC"/>
</dbReference>
<dbReference type="PANTHER" id="PTHR45848">
    <property type="entry name" value="DUAL SPECIFICITY PROTEIN PHOSPHATASE 12 FAMILY MEMBER"/>
    <property type="match status" value="1"/>
</dbReference>
<protein>
    <recommendedName>
        <fullName evidence="2">protein-tyrosine-phosphatase</fullName>
        <ecNumber evidence="2">3.1.3.48</ecNumber>
    </recommendedName>
</protein>
<dbReference type="CDD" id="cd14498">
    <property type="entry name" value="DSP"/>
    <property type="match status" value="1"/>
</dbReference>
<accession>A0A8C4NM07</accession>
<feature type="compositionally biased region" description="Basic residues" evidence="5">
    <location>
        <begin position="94"/>
        <end position="104"/>
    </location>
</feature>
<dbReference type="Gene3D" id="3.90.190.10">
    <property type="entry name" value="Protein tyrosine phosphatase superfamily"/>
    <property type="match status" value="1"/>
</dbReference>
<dbReference type="GO" id="GO:0008138">
    <property type="term" value="F:protein tyrosine/serine/threonine phosphatase activity"/>
    <property type="evidence" value="ECO:0007669"/>
    <property type="project" value="TreeGrafter"/>
</dbReference>
<dbReference type="SUPFAM" id="SSF52799">
    <property type="entry name" value="(Phosphotyrosine protein) phosphatases II"/>
    <property type="match status" value="1"/>
</dbReference>
<feature type="region of interest" description="Disordered" evidence="5">
    <location>
        <begin position="46"/>
        <end position="104"/>
    </location>
</feature>
<dbReference type="EC" id="3.1.3.48" evidence="2"/>
<reference evidence="7" key="2">
    <citation type="submission" date="2025-09" db="UniProtKB">
        <authorList>
            <consortium name="Ensembl"/>
        </authorList>
    </citation>
    <scope>IDENTIFICATION</scope>
</reference>
<feature type="compositionally biased region" description="Basic and acidic residues" evidence="5">
    <location>
        <begin position="81"/>
        <end position="91"/>
    </location>
</feature>
<dbReference type="GeneTree" id="ENSGT00930000151041"/>
<evidence type="ECO:0000259" key="6">
    <source>
        <dbReference type="PROSITE" id="PS50056"/>
    </source>
</evidence>
<evidence type="ECO:0000256" key="5">
    <source>
        <dbReference type="SAM" id="MobiDB-lite"/>
    </source>
</evidence>
<keyword evidence="3" id="KW-0378">Hydrolase</keyword>
<evidence type="ECO:0000256" key="2">
    <source>
        <dbReference type="ARBA" id="ARBA00013064"/>
    </source>
</evidence>
<dbReference type="SMART" id="SM00195">
    <property type="entry name" value="DSPc"/>
    <property type="match status" value="1"/>
</dbReference>
<evidence type="ECO:0000256" key="3">
    <source>
        <dbReference type="ARBA" id="ARBA00022801"/>
    </source>
</evidence>
<dbReference type="Ensembl" id="ENSEBUT00000005567.1">
    <property type="protein sequence ID" value="ENSEBUP00000005129.1"/>
    <property type="gene ID" value="ENSEBUG00000003536.1"/>
</dbReference>
<dbReference type="AlphaFoldDB" id="A0A8C4NM07"/>
<comment type="similarity">
    <text evidence="1">Belongs to the protein-tyrosine phosphatase family. Non-receptor class dual specificity subfamily.</text>
</comment>
<dbReference type="InterPro" id="IPR020422">
    <property type="entry name" value="TYR_PHOSPHATASE_DUAL_dom"/>
</dbReference>
<evidence type="ECO:0000256" key="4">
    <source>
        <dbReference type="ARBA" id="ARBA00022912"/>
    </source>
</evidence>
<dbReference type="InterPro" id="IPR000340">
    <property type="entry name" value="Dual-sp_phosphatase_cat-dom"/>
</dbReference>
<feature type="domain" description="Tyrosine specific protein phosphatases" evidence="6">
    <location>
        <begin position="219"/>
        <end position="273"/>
    </location>
</feature>
<keyword evidence="4" id="KW-0904">Protein phosphatase</keyword>
<dbReference type="Pfam" id="PF00782">
    <property type="entry name" value="DSPc"/>
    <property type="match status" value="1"/>
</dbReference>
<organism evidence="7 8">
    <name type="scientific">Eptatretus burgeri</name>
    <name type="common">Inshore hagfish</name>
    <dbReference type="NCBI Taxonomy" id="7764"/>
    <lineage>
        <taxon>Eukaryota</taxon>
        <taxon>Metazoa</taxon>
        <taxon>Chordata</taxon>
        <taxon>Craniata</taxon>
        <taxon>Vertebrata</taxon>
        <taxon>Cyclostomata</taxon>
        <taxon>Myxini</taxon>
        <taxon>Myxiniformes</taxon>
        <taxon>Myxinidae</taxon>
        <taxon>Eptatretinae</taxon>
        <taxon>Eptatretus</taxon>
    </lineage>
</organism>
<reference evidence="7" key="1">
    <citation type="submission" date="2025-08" db="UniProtKB">
        <authorList>
            <consortium name="Ensembl"/>
        </authorList>
    </citation>
    <scope>IDENTIFICATION</scope>
</reference>
<sequence length="387" mass="42936">MSEVSVVEVRSGLFLGTRQHALCARLVSSLRLSHILTLGIEPLEPADLPSSIPPWQSSGDRPTETQEQDEDQEHLVSNQLDKSEKSTERSPNHNLKKTVKGAKYRRKPVAEHSVACSKVPPVSRSFSSDTASCDLPVSLHVKPQTKRNDSAKERWELCCNFTEPLVVDFDTNTSVDERQLQKLQIDAKETSVASCPPQAFHFLLDEEGADLLGVLPGALDYIDQALASAGRILVHCESGVSRAPAVIAAWLMFSENLSLPTALQHLRMLRPDVEPNAGFISQLKVVESTGCKFQLSLPIIRQHRLQTLVPRGSSKCVVHSSLVFTSPIHCSMYDIKFSPSLFVTCEMEDSQVLFVCMSIAYRSQFKTELHKTSPSGRLGHRQEAYSF</sequence>
<dbReference type="PANTHER" id="PTHR45848:SF4">
    <property type="entry name" value="DUAL SPECIFICITY PROTEIN PHOSPHATASE 12"/>
    <property type="match status" value="1"/>
</dbReference>
<dbReference type="Proteomes" id="UP000694388">
    <property type="component" value="Unplaced"/>
</dbReference>
<evidence type="ECO:0000313" key="7">
    <source>
        <dbReference type="Ensembl" id="ENSEBUP00000005129.1"/>
    </source>
</evidence>
<name>A0A8C4NM07_EPTBU</name>
<dbReference type="InterPro" id="IPR029021">
    <property type="entry name" value="Prot-tyrosine_phosphatase-like"/>
</dbReference>
<dbReference type="InterPro" id="IPR000387">
    <property type="entry name" value="Tyr_Pase_dom"/>
</dbReference>
<dbReference type="PROSITE" id="PS50056">
    <property type="entry name" value="TYR_PHOSPHATASE_2"/>
    <property type="match status" value="1"/>
</dbReference>
<evidence type="ECO:0000313" key="8">
    <source>
        <dbReference type="Proteomes" id="UP000694388"/>
    </source>
</evidence>
<keyword evidence="8" id="KW-1185">Reference proteome</keyword>